<dbReference type="EMBL" id="FNAR01000009">
    <property type="protein sequence ID" value="SDE45691.1"/>
    <property type="molecule type" value="Genomic_DNA"/>
</dbReference>
<dbReference type="PIRSF" id="PIRSF005572">
    <property type="entry name" value="NifS"/>
    <property type="match status" value="1"/>
</dbReference>
<gene>
    <name evidence="9" type="ORF">EJA12_13500</name>
    <name evidence="10" type="ORF">SAMN04488126_10936</name>
</gene>
<dbReference type="Gene3D" id="3.40.640.10">
    <property type="entry name" value="Type I PLP-dependent aspartate aminotransferase-like (Major domain)"/>
    <property type="match status" value="1"/>
</dbReference>
<evidence type="ECO:0000256" key="2">
    <source>
        <dbReference type="ARBA" id="ARBA00006490"/>
    </source>
</evidence>
<evidence type="ECO:0000256" key="4">
    <source>
        <dbReference type="ARBA" id="ARBA00022898"/>
    </source>
</evidence>
<keyword evidence="5" id="KW-0408">Iron</keyword>
<keyword evidence="6" id="KW-0411">Iron-sulfur</keyword>
<dbReference type="GO" id="GO:0008483">
    <property type="term" value="F:transaminase activity"/>
    <property type="evidence" value="ECO:0007669"/>
    <property type="project" value="UniProtKB-KW"/>
</dbReference>
<evidence type="ECO:0000256" key="7">
    <source>
        <dbReference type="RuleBase" id="RU004504"/>
    </source>
</evidence>
<dbReference type="Proteomes" id="UP000198823">
    <property type="component" value="Unassembled WGS sequence"/>
</dbReference>
<sequence length="384" mass="41884">MRYFDFAASTPISKQSLDVFNQLSVRCFGNASSLHDSGGEAKYILDHAREDLALQIGADARGIYFTSGGTESNLLSIISLAKARRHYGNHLIVTAGEHPSVDSAMEYLKTDGFCVTVIPFTETGVIDLGKLDRAIGDETILISVQHVNPEIGTIQPIKKIAERIERKNILLHCDCVQSLGKIDVRPIVRWIDAMTFSSHKVYGPKGVGAVYINPRHRLVPVFPGLIQESGFRGGTLNVPGIAAFVTAAADCIKEERADYLTLRRAFLGRLEGTAERFTIYEGASRESQLPQIIGLGVKQLEGQLVMLELNRRGFAVSTGSACQAGMQHAAKTMTAMGIAGQQAKEFIRISFGKGTTEESVLQLADELVKIASMYRVNPISSRQV</sequence>
<dbReference type="RefSeq" id="WP_092097038.1">
    <property type="nucleotide sequence ID" value="NZ_FNAR01000009.1"/>
</dbReference>
<evidence type="ECO:0000259" key="8">
    <source>
        <dbReference type="Pfam" id="PF00266"/>
    </source>
</evidence>
<evidence type="ECO:0000256" key="5">
    <source>
        <dbReference type="ARBA" id="ARBA00023004"/>
    </source>
</evidence>
<keyword evidence="9" id="KW-0032">Aminotransferase</keyword>
<dbReference type="PANTHER" id="PTHR11601:SF36">
    <property type="entry name" value="CYSTEINE DESULFURASE NIFS-RELATED"/>
    <property type="match status" value="1"/>
</dbReference>
<keyword evidence="9" id="KW-0808">Transferase</keyword>
<dbReference type="Proteomes" id="UP000272481">
    <property type="component" value="Unassembled WGS sequence"/>
</dbReference>
<dbReference type="Gene3D" id="3.90.1150.10">
    <property type="entry name" value="Aspartate Aminotransferase, domain 1"/>
    <property type="match status" value="1"/>
</dbReference>
<dbReference type="Pfam" id="PF00266">
    <property type="entry name" value="Aminotran_5"/>
    <property type="match status" value="1"/>
</dbReference>
<proteinExistence type="inferred from homology"/>
<dbReference type="InterPro" id="IPR000192">
    <property type="entry name" value="Aminotrans_V_dom"/>
</dbReference>
<evidence type="ECO:0000313" key="12">
    <source>
        <dbReference type="Proteomes" id="UP000272481"/>
    </source>
</evidence>
<evidence type="ECO:0000256" key="6">
    <source>
        <dbReference type="ARBA" id="ARBA00023014"/>
    </source>
</evidence>
<organism evidence="10 11">
    <name type="scientific">Bhargavaea beijingensis</name>
    <dbReference type="NCBI Taxonomy" id="426756"/>
    <lineage>
        <taxon>Bacteria</taxon>
        <taxon>Bacillati</taxon>
        <taxon>Bacillota</taxon>
        <taxon>Bacilli</taxon>
        <taxon>Bacillales</taxon>
        <taxon>Caryophanaceae</taxon>
        <taxon>Bhargavaea</taxon>
    </lineage>
</organism>
<accession>A0A1G7D2E1</accession>
<reference evidence="10 11" key="1">
    <citation type="submission" date="2016-10" db="EMBL/GenBank/DDBJ databases">
        <authorList>
            <person name="de Groot N.N."/>
        </authorList>
    </citation>
    <scope>NUCLEOTIDE SEQUENCE [LARGE SCALE GENOMIC DNA]</scope>
    <source>
        <strain evidence="10 11">CGMCC 1.6762</strain>
    </source>
</reference>
<dbReference type="InterPro" id="IPR016454">
    <property type="entry name" value="Cysteine_dSase"/>
</dbReference>
<keyword evidence="4" id="KW-0663">Pyridoxal phosphate</keyword>
<evidence type="ECO:0000256" key="3">
    <source>
        <dbReference type="ARBA" id="ARBA00022723"/>
    </source>
</evidence>
<dbReference type="PROSITE" id="PS00595">
    <property type="entry name" value="AA_TRANSFER_CLASS_5"/>
    <property type="match status" value="1"/>
</dbReference>
<comment type="cofactor">
    <cofactor evidence="1 7">
        <name>pyridoxal 5'-phosphate</name>
        <dbReference type="ChEBI" id="CHEBI:597326"/>
    </cofactor>
</comment>
<dbReference type="GO" id="GO:0046872">
    <property type="term" value="F:metal ion binding"/>
    <property type="evidence" value="ECO:0007669"/>
    <property type="project" value="UniProtKB-KW"/>
</dbReference>
<dbReference type="PANTHER" id="PTHR11601">
    <property type="entry name" value="CYSTEINE DESULFURYLASE FAMILY MEMBER"/>
    <property type="match status" value="1"/>
</dbReference>
<comment type="similarity">
    <text evidence="2">Belongs to the class-V pyridoxal-phosphate-dependent aminotransferase family. NifS/IscS subfamily.</text>
</comment>
<dbReference type="InterPro" id="IPR015422">
    <property type="entry name" value="PyrdxlP-dep_Trfase_small"/>
</dbReference>
<name>A0A1G7D2E1_9BACL</name>
<feature type="domain" description="Aminotransferase class V" evidence="8">
    <location>
        <begin position="3"/>
        <end position="363"/>
    </location>
</feature>
<evidence type="ECO:0000313" key="9">
    <source>
        <dbReference type="EMBL" id="RSK24676.1"/>
    </source>
</evidence>
<keyword evidence="12" id="KW-1185">Reference proteome</keyword>
<dbReference type="STRING" id="426756.SAMN04488126_10936"/>
<dbReference type="EMBL" id="RWGW01000024">
    <property type="protein sequence ID" value="RSK24676.1"/>
    <property type="molecule type" value="Genomic_DNA"/>
</dbReference>
<dbReference type="NCBIfam" id="NF002806">
    <property type="entry name" value="PRK02948.1"/>
    <property type="match status" value="1"/>
</dbReference>
<evidence type="ECO:0000313" key="10">
    <source>
        <dbReference type="EMBL" id="SDE45691.1"/>
    </source>
</evidence>
<dbReference type="InterPro" id="IPR020578">
    <property type="entry name" value="Aminotrans_V_PyrdxlP_BS"/>
</dbReference>
<reference evidence="9 12" key="2">
    <citation type="submission" date="2018-12" db="EMBL/GenBank/DDBJ databases">
        <title>Comparitive functional genomics of dry heat resistant strains isolated from the viking spacecraft.</title>
        <authorList>
            <person name="Seuylemezian A."/>
            <person name="Vaishampayan P."/>
        </authorList>
    </citation>
    <scope>NUCLEOTIDE SEQUENCE [LARGE SCALE GENOMIC DNA]</scope>
    <source>
        <strain evidence="9 12">M6-11</strain>
    </source>
</reference>
<keyword evidence="3" id="KW-0479">Metal-binding</keyword>
<dbReference type="OrthoDB" id="9808002at2"/>
<dbReference type="AlphaFoldDB" id="A0A1G7D2E1"/>
<evidence type="ECO:0000313" key="11">
    <source>
        <dbReference type="Proteomes" id="UP000198823"/>
    </source>
</evidence>
<dbReference type="SUPFAM" id="SSF53383">
    <property type="entry name" value="PLP-dependent transferases"/>
    <property type="match status" value="1"/>
</dbReference>
<protein>
    <submittedName>
        <fullName evidence="9">Aminotransferase class V-fold PLP-dependent enzyme</fullName>
    </submittedName>
    <submittedName>
        <fullName evidence="10">Cysteine desulfurase</fullName>
    </submittedName>
</protein>
<evidence type="ECO:0000256" key="1">
    <source>
        <dbReference type="ARBA" id="ARBA00001933"/>
    </source>
</evidence>
<dbReference type="InterPro" id="IPR015421">
    <property type="entry name" value="PyrdxlP-dep_Trfase_major"/>
</dbReference>
<dbReference type="GO" id="GO:0051536">
    <property type="term" value="F:iron-sulfur cluster binding"/>
    <property type="evidence" value="ECO:0007669"/>
    <property type="project" value="UniProtKB-KW"/>
</dbReference>
<dbReference type="Gene3D" id="1.10.260.50">
    <property type="match status" value="1"/>
</dbReference>
<dbReference type="InterPro" id="IPR015424">
    <property type="entry name" value="PyrdxlP-dep_Trfase"/>
</dbReference>